<feature type="region of interest" description="Disordered" evidence="1">
    <location>
        <begin position="255"/>
        <end position="282"/>
    </location>
</feature>
<gene>
    <name evidence="2" type="ORF">FOL46_002421</name>
</gene>
<dbReference type="Proteomes" id="UP000572268">
    <property type="component" value="Unassembled WGS sequence"/>
</dbReference>
<evidence type="ECO:0000313" key="2">
    <source>
        <dbReference type="EMBL" id="KAF4667604.1"/>
    </source>
</evidence>
<name>A0A7J6M7V2_PEROL</name>
<comment type="caution">
    <text evidence="2">The sequence shown here is derived from an EMBL/GenBank/DDBJ whole genome shotgun (WGS) entry which is preliminary data.</text>
</comment>
<evidence type="ECO:0000256" key="1">
    <source>
        <dbReference type="SAM" id="MobiDB-lite"/>
    </source>
</evidence>
<feature type="compositionally biased region" description="Acidic residues" evidence="1">
    <location>
        <begin position="255"/>
        <end position="266"/>
    </location>
</feature>
<dbReference type="AlphaFoldDB" id="A0A7J6M7V2"/>
<reference evidence="2 3" key="1">
    <citation type="submission" date="2020-04" db="EMBL/GenBank/DDBJ databases">
        <title>Perkinsus olseni comparative genomics.</title>
        <authorList>
            <person name="Bogema D.R."/>
        </authorList>
    </citation>
    <scope>NUCLEOTIDE SEQUENCE [LARGE SCALE GENOMIC DNA]</scope>
    <source>
        <strain evidence="2">ATCC PRA-31</strain>
    </source>
</reference>
<evidence type="ECO:0000313" key="3">
    <source>
        <dbReference type="Proteomes" id="UP000572268"/>
    </source>
</evidence>
<accession>A0A7J6M7V2</accession>
<organism evidence="2 3">
    <name type="scientific">Perkinsus olseni</name>
    <name type="common">Perkinsus atlanticus</name>
    <dbReference type="NCBI Taxonomy" id="32597"/>
    <lineage>
        <taxon>Eukaryota</taxon>
        <taxon>Sar</taxon>
        <taxon>Alveolata</taxon>
        <taxon>Perkinsozoa</taxon>
        <taxon>Perkinsea</taxon>
        <taxon>Perkinsida</taxon>
        <taxon>Perkinsidae</taxon>
        <taxon>Perkinsus</taxon>
    </lineage>
</organism>
<protein>
    <submittedName>
        <fullName evidence="2">Uncharacterized protein</fullName>
    </submittedName>
</protein>
<proteinExistence type="predicted"/>
<dbReference type="EMBL" id="JABANN010000178">
    <property type="protein sequence ID" value="KAF4667604.1"/>
    <property type="molecule type" value="Genomic_DNA"/>
</dbReference>
<sequence length="282" mass="31865">MTPHAEQGEIRTVDGIYCSYLRQYLKPPPSNVKEIKMWMFTMNDVDGCKHYQARATISDKIHFKSFKPFVPVRRMLYGTKSLPSDHPSVSTAKRLWKESQLFLTENEGSAPNGVYYGFNAAGTEVTIRFNENAQVEHVQGLEHTGFNELYYTMIGKAMRCVFYKYGGYYQARLFLEPVDPKKFNGSKESFPYARLNTVVGQPFNSNSLPQLLSLTETSKLDIVKSTLVRGVTRARNAASRFKRHGKDGLGNEIVVQDDTDERDPDDARDQTLGADATAEGGY</sequence>